<feature type="transmembrane region" description="Helical" evidence="2">
    <location>
        <begin position="81"/>
        <end position="103"/>
    </location>
</feature>
<dbReference type="OrthoDB" id="3923199at2759"/>
<accession>A0A8K0LB04</accession>
<keyword evidence="4" id="KW-1185">Reference proteome</keyword>
<keyword evidence="2" id="KW-0472">Membrane</keyword>
<feature type="region of interest" description="Disordered" evidence="1">
    <location>
        <begin position="107"/>
        <end position="130"/>
    </location>
</feature>
<dbReference type="EMBL" id="JAESVG020000001">
    <property type="protein sequence ID" value="KAG8632015.1"/>
    <property type="molecule type" value="Genomic_DNA"/>
</dbReference>
<dbReference type="SUPFAM" id="SSF89372">
    <property type="entry name" value="Fucose-specific lectin"/>
    <property type="match status" value="1"/>
</dbReference>
<protein>
    <recommendedName>
        <fullName evidence="5">Fucose-specific lectin</fullName>
    </recommendedName>
</protein>
<sequence>MTQRDSRLPEAYYLPSDLPELNVDRKDLHGKIAFFTDEREGSHPEVVPFFHFLNPDEKHTHGNYRKGSMLDRMRKVSWRKLILIGVLLLATCVGLGVGLGLGLRSASASGEQESSGPKNGGVDPDFNSDNSGKVSSLRVMTITGLASTVRGDSAGVLLYYQAENGTLIEDFYQTSSISLNSLKGGPLGNTTRKVVGVPSIADQSPLAAISYSLSNTIWRHLFYLDDQGRVCGINSSSADSAWSSSSVLYHSATRAGSSSLSACYNSNIDVGLRLYYGIANNTVLELQNTLSATSSWVSLGPVPNVSSIAGIVCSTSHNATSDQTYLNLFARDASSEQSLVQSASMNLGDNSSLALATNANSSTSYIFYQGADGYLKRLSSAPMENRNVTEFRSGDVKLVPNSKIAAAWSDANDEGPVVFYQTLQSELRLTVFGREGDILVNGTIV</sequence>
<dbReference type="Gene3D" id="2.120.10.70">
    <property type="entry name" value="Fucose-specific lectin"/>
    <property type="match status" value="2"/>
</dbReference>
<proteinExistence type="predicted"/>
<reference evidence="3" key="1">
    <citation type="submission" date="2021-07" db="EMBL/GenBank/DDBJ databases">
        <title>Elsinoe batatas strain:CRI-CJ2 Genome sequencing and assembly.</title>
        <authorList>
            <person name="Huang L."/>
        </authorList>
    </citation>
    <scope>NUCLEOTIDE SEQUENCE</scope>
    <source>
        <strain evidence="3">CRI-CJ2</strain>
    </source>
</reference>
<name>A0A8K0LB04_9PEZI</name>
<gene>
    <name evidence="3" type="ORF">KVT40_001155</name>
</gene>
<dbReference type="AlphaFoldDB" id="A0A8K0LB04"/>
<organism evidence="3 4">
    <name type="scientific">Elsinoe batatas</name>
    <dbReference type="NCBI Taxonomy" id="2601811"/>
    <lineage>
        <taxon>Eukaryota</taxon>
        <taxon>Fungi</taxon>
        <taxon>Dikarya</taxon>
        <taxon>Ascomycota</taxon>
        <taxon>Pezizomycotina</taxon>
        <taxon>Dothideomycetes</taxon>
        <taxon>Dothideomycetidae</taxon>
        <taxon>Myriangiales</taxon>
        <taxon>Elsinoaceae</taxon>
        <taxon>Elsinoe</taxon>
    </lineage>
</organism>
<keyword evidence="2" id="KW-0812">Transmembrane</keyword>
<dbReference type="Proteomes" id="UP000809789">
    <property type="component" value="Unassembled WGS sequence"/>
</dbReference>
<evidence type="ECO:0000256" key="2">
    <source>
        <dbReference type="SAM" id="Phobius"/>
    </source>
</evidence>
<evidence type="ECO:0000313" key="3">
    <source>
        <dbReference type="EMBL" id="KAG8632015.1"/>
    </source>
</evidence>
<keyword evidence="2" id="KW-1133">Transmembrane helix</keyword>
<evidence type="ECO:0000256" key="1">
    <source>
        <dbReference type="SAM" id="MobiDB-lite"/>
    </source>
</evidence>
<feature type="compositionally biased region" description="Low complexity" evidence="1">
    <location>
        <begin position="107"/>
        <end position="116"/>
    </location>
</feature>
<comment type="caution">
    <text evidence="3">The sequence shown here is derived from an EMBL/GenBank/DDBJ whole genome shotgun (WGS) entry which is preliminary data.</text>
</comment>
<evidence type="ECO:0000313" key="4">
    <source>
        <dbReference type="Proteomes" id="UP000809789"/>
    </source>
</evidence>
<evidence type="ECO:0008006" key="5">
    <source>
        <dbReference type="Google" id="ProtNLM"/>
    </source>
</evidence>